<evidence type="ECO:0000256" key="9">
    <source>
        <dbReference type="SAM" id="Phobius"/>
    </source>
</evidence>
<keyword evidence="4 11" id="KW-0808">Transferase</keyword>
<dbReference type="PANTHER" id="PTHR43065">
    <property type="entry name" value="SENSOR HISTIDINE KINASE"/>
    <property type="match status" value="1"/>
</dbReference>
<evidence type="ECO:0000256" key="4">
    <source>
        <dbReference type="ARBA" id="ARBA00022679"/>
    </source>
</evidence>
<feature type="transmembrane region" description="Helical" evidence="9">
    <location>
        <begin position="120"/>
        <end position="136"/>
    </location>
</feature>
<dbReference type="InterPro" id="IPR004358">
    <property type="entry name" value="Sig_transdc_His_kin-like_C"/>
</dbReference>
<dbReference type="Proteomes" id="UP000283255">
    <property type="component" value="Unassembled WGS sequence"/>
</dbReference>
<dbReference type="AlphaFoldDB" id="A0A418YH99"/>
<feature type="transmembrane region" description="Helical" evidence="9">
    <location>
        <begin position="96"/>
        <end position="114"/>
    </location>
</feature>
<keyword evidence="3" id="KW-0597">Phosphoprotein</keyword>
<dbReference type="InterPro" id="IPR014265">
    <property type="entry name" value="XrtA/PrsK"/>
</dbReference>
<keyword evidence="5" id="KW-0547">Nucleotide-binding</keyword>
<feature type="transmembrane region" description="Helical" evidence="9">
    <location>
        <begin position="6"/>
        <end position="25"/>
    </location>
</feature>
<keyword evidence="9" id="KW-0812">Transmembrane</keyword>
<dbReference type="InterPro" id="IPR003594">
    <property type="entry name" value="HATPase_dom"/>
</dbReference>
<reference evidence="11 12" key="1">
    <citation type="submission" date="2018-09" db="EMBL/GenBank/DDBJ databases">
        <authorList>
            <person name="Wang F."/>
        </authorList>
    </citation>
    <scope>NUCLEOTIDE SEQUENCE [LARGE SCALE GENOMIC DNA]</scope>
    <source>
        <strain evidence="11 12">PLHSC7-2</strain>
    </source>
</reference>
<feature type="domain" description="Histidine kinase" evidence="10">
    <location>
        <begin position="467"/>
        <end position="670"/>
    </location>
</feature>
<evidence type="ECO:0000256" key="2">
    <source>
        <dbReference type="ARBA" id="ARBA00012438"/>
    </source>
</evidence>
<feature type="transmembrane region" description="Helical" evidence="9">
    <location>
        <begin position="156"/>
        <end position="176"/>
    </location>
</feature>
<dbReference type="NCBIfam" id="TIGR02916">
    <property type="entry name" value="PEP_his_kin"/>
    <property type="match status" value="1"/>
</dbReference>
<dbReference type="OrthoDB" id="9785691at2"/>
<proteinExistence type="predicted"/>
<protein>
    <recommendedName>
        <fullName evidence="2">histidine kinase</fullName>
        <ecNumber evidence="2">2.7.13.3</ecNumber>
    </recommendedName>
</protein>
<keyword evidence="8" id="KW-0902">Two-component regulatory system</keyword>
<feature type="transmembrane region" description="Helical" evidence="9">
    <location>
        <begin position="57"/>
        <end position="76"/>
    </location>
</feature>
<dbReference type="SUPFAM" id="SSF55874">
    <property type="entry name" value="ATPase domain of HSP90 chaperone/DNA topoisomerase II/histidine kinase"/>
    <property type="match status" value="1"/>
</dbReference>
<keyword evidence="12" id="KW-1185">Reference proteome</keyword>
<feature type="transmembrane region" description="Helical" evidence="9">
    <location>
        <begin position="222"/>
        <end position="241"/>
    </location>
</feature>
<gene>
    <name evidence="11" type="primary">prsK</name>
    <name evidence="11" type="ORF">D1Z90_05825</name>
</gene>
<dbReference type="Pfam" id="PF02518">
    <property type="entry name" value="HATPase_c"/>
    <property type="match status" value="1"/>
</dbReference>
<keyword evidence="9" id="KW-1133">Transmembrane helix</keyword>
<evidence type="ECO:0000259" key="10">
    <source>
        <dbReference type="PROSITE" id="PS50109"/>
    </source>
</evidence>
<keyword evidence="6 11" id="KW-0418">Kinase</keyword>
<dbReference type="EC" id="2.7.13.3" evidence="2"/>
<evidence type="ECO:0000313" key="11">
    <source>
        <dbReference type="EMBL" id="RJG49475.1"/>
    </source>
</evidence>
<dbReference type="GO" id="GO:0004673">
    <property type="term" value="F:protein histidine kinase activity"/>
    <property type="evidence" value="ECO:0007669"/>
    <property type="project" value="UniProtKB-EC"/>
</dbReference>
<evidence type="ECO:0000256" key="8">
    <source>
        <dbReference type="ARBA" id="ARBA00023012"/>
    </source>
</evidence>
<comment type="catalytic activity">
    <reaction evidence="1">
        <text>ATP + protein L-histidine = ADP + protein N-phospho-L-histidine.</text>
        <dbReference type="EC" id="2.7.13.3"/>
    </reaction>
</comment>
<organism evidence="11 12">
    <name type="scientific">Motilimonas pumila</name>
    <dbReference type="NCBI Taxonomy" id="2303987"/>
    <lineage>
        <taxon>Bacteria</taxon>
        <taxon>Pseudomonadati</taxon>
        <taxon>Pseudomonadota</taxon>
        <taxon>Gammaproteobacteria</taxon>
        <taxon>Alteromonadales</taxon>
        <taxon>Alteromonadales genera incertae sedis</taxon>
        <taxon>Motilimonas</taxon>
    </lineage>
</organism>
<dbReference type="RefSeq" id="WP_119909810.1">
    <property type="nucleotide sequence ID" value="NZ_QZCH01000004.1"/>
</dbReference>
<comment type="caution">
    <text evidence="11">The sequence shown here is derived from an EMBL/GenBank/DDBJ whole genome shotgun (WGS) entry which is preliminary data.</text>
</comment>
<evidence type="ECO:0000256" key="7">
    <source>
        <dbReference type="ARBA" id="ARBA00022840"/>
    </source>
</evidence>
<dbReference type="InterPro" id="IPR005467">
    <property type="entry name" value="His_kinase_dom"/>
</dbReference>
<keyword evidence="9" id="KW-0472">Membrane</keyword>
<dbReference type="GO" id="GO:0005524">
    <property type="term" value="F:ATP binding"/>
    <property type="evidence" value="ECO:0007669"/>
    <property type="project" value="UniProtKB-KW"/>
</dbReference>
<dbReference type="EMBL" id="QZCH01000004">
    <property type="protein sequence ID" value="RJG49475.1"/>
    <property type="molecule type" value="Genomic_DNA"/>
</dbReference>
<dbReference type="GO" id="GO:0000160">
    <property type="term" value="P:phosphorelay signal transduction system"/>
    <property type="evidence" value="ECO:0007669"/>
    <property type="project" value="UniProtKB-KW"/>
</dbReference>
<name>A0A418YH99_9GAMM</name>
<evidence type="ECO:0000256" key="1">
    <source>
        <dbReference type="ARBA" id="ARBA00000085"/>
    </source>
</evidence>
<evidence type="ECO:0000256" key="6">
    <source>
        <dbReference type="ARBA" id="ARBA00022777"/>
    </source>
</evidence>
<evidence type="ECO:0000256" key="3">
    <source>
        <dbReference type="ARBA" id="ARBA00022553"/>
    </source>
</evidence>
<reference evidence="11 12" key="2">
    <citation type="submission" date="2019-01" db="EMBL/GenBank/DDBJ databases">
        <title>Motilimonas pumilus sp. nov., isolated from the gut of sea cucumber (Apostichopus japonicus).</title>
        <authorList>
            <person name="Wang F.-Q."/>
            <person name="Ren L.-H."/>
            <person name="Lin Y.-W."/>
            <person name="Sun G.-H."/>
            <person name="Du Z.-J."/>
            <person name="Zhao J.-X."/>
            <person name="Liu X.-J."/>
            <person name="Liu L.-J."/>
        </authorList>
    </citation>
    <scope>NUCLEOTIDE SEQUENCE [LARGE SCALE GENOMIC DNA]</scope>
    <source>
        <strain evidence="11 12">PLHSC7-2</strain>
    </source>
</reference>
<sequence>MAFISYLVAGLSYLFFAALVLATGATSKLARLLLTVAILGVVWALQVLVYFEVEWGVLSDFIMLDGLRALLWLVFLSCLTQPQEGVWQQLWRSKSCSFAVLVWLSICLLYQFFASEWQSSCYYLNILLAVLVLVNLERVYRNLSDENRWKVKPLALYLGLIFGYDFFFYGQAALLSQVDADLWQARGVIHALALPLLMMATKRTTHWSVRIYVSRDIVFHSSLLMLAGLYLILMAAVAYYIKYVGGHWGQLLQWVFLALAVVMLAATFMSESFRQKTKVFIAKHFFANRYEYRDEWLNLTQHLMEQEPENNPAEHALLVMLTRLKCDTGCLYQVKGPLTMLTANIQMRVALSDQALTHLSAYFNQKDWLISLPGYRDHPQSYPELVMPPEVLRQSTINLIIPLYYRQQLTGMIITGPSHALSDINWEDRDYIKVIAKQLAHYLMLQQTHGELAEAKQFQAFNQMSAFLVHDLKNTQAQLSLITSNALKHKHNPEFIDDSLVTIENAVGRIKKVVEHFKRSQAEPASQQKIALAELLKQVVELCAGRQPVPELVIDADAEVHAQQEQLKDILCHLVQNAQEATIASGNVRLSLKRCHQHAQVCVEDDGCGMDQAFIEQRLFTPFDTTKGSAGMGIGVYEAKQFVTVLGGRLTVSSQLDKGSTFTLYLPLCLPEQDDAITEQEAQ</sequence>
<dbReference type="PRINTS" id="PR00344">
    <property type="entry name" value="BCTRLSENSOR"/>
</dbReference>
<dbReference type="Gene3D" id="3.30.565.10">
    <property type="entry name" value="Histidine kinase-like ATPase, C-terminal domain"/>
    <property type="match status" value="1"/>
</dbReference>
<keyword evidence="7" id="KW-0067">ATP-binding</keyword>
<accession>A0A418YH99</accession>
<evidence type="ECO:0000313" key="12">
    <source>
        <dbReference type="Proteomes" id="UP000283255"/>
    </source>
</evidence>
<dbReference type="PANTHER" id="PTHR43065:SF10">
    <property type="entry name" value="PEROXIDE STRESS-ACTIVATED HISTIDINE KINASE MAK3"/>
    <property type="match status" value="1"/>
</dbReference>
<evidence type="ECO:0000256" key="5">
    <source>
        <dbReference type="ARBA" id="ARBA00022741"/>
    </source>
</evidence>
<feature type="transmembrane region" description="Helical" evidence="9">
    <location>
        <begin position="247"/>
        <end position="268"/>
    </location>
</feature>
<feature type="transmembrane region" description="Helical" evidence="9">
    <location>
        <begin position="32"/>
        <end position="51"/>
    </location>
</feature>
<dbReference type="SMART" id="SM00387">
    <property type="entry name" value="HATPase_c"/>
    <property type="match status" value="1"/>
</dbReference>
<dbReference type="InterPro" id="IPR036890">
    <property type="entry name" value="HATPase_C_sf"/>
</dbReference>
<dbReference type="PROSITE" id="PS50109">
    <property type="entry name" value="HIS_KIN"/>
    <property type="match status" value="1"/>
</dbReference>